<dbReference type="HOGENOM" id="CLU_1790542_0_0_1"/>
<protein>
    <recommendedName>
        <fullName evidence="3">Amino acid transporter transmembrane domain-containing protein</fullName>
    </recommendedName>
</protein>
<sequence>MALLLLPWPLPELRHLHRLSRNVSVFYALEVFVLVVPLLDMTISDLANGMLTPANFPLCGDLDARYGGPCLELGVEKRVGYYYMAASVFLYFLSGIDGSLVHKRIHRLLHPYDDPPPTLHCVCGRPPPRYKRSRKPAALARGLRA</sequence>
<evidence type="ECO:0000313" key="2">
    <source>
        <dbReference type="Proteomes" id="UP000013827"/>
    </source>
</evidence>
<dbReference type="Proteomes" id="UP000013827">
    <property type="component" value="Unassembled WGS sequence"/>
</dbReference>
<reference evidence="1" key="2">
    <citation type="submission" date="2024-10" db="UniProtKB">
        <authorList>
            <consortium name="EnsemblProtists"/>
        </authorList>
    </citation>
    <scope>IDENTIFICATION</scope>
</reference>
<keyword evidence="2" id="KW-1185">Reference proteome</keyword>
<organism evidence="1 2">
    <name type="scientific">Emiliania huxleyi (strain CCMP1516)</name>
    <dbReference type="NCBI Taxonomy" id="280463"/>
    <lineage>
        <taxon>Eukaryota</taxon>
        <taxon>Haptista</taxon>
        <taxon>Haptophyta</taxon>
        <taxon>Prymnesiophyceae</taxon>
        <taxon>Isochrysidales</taxon>
        <taxon>Noelaerhabdaceae</taxon>
        <taxon>Emiliania</taxon>
    </lineage>
</organism>
<dbReference type="AlphaFoldDB" id="A0A0D3ILC6"/>
<dbReference type="RefSeq" id="XP_005764490.1">
    <property type="nucleotide sequence ID" value="XM_005764433.1"/>
</dbReference>
<dbReference type="EnsemblProtists" id="EOD12061">
    <property type="protein sequence ID" value="EOD12061"/>
    <property type="gene ID" value="EMIHUDRAFT_422156"/>
</dbReference>
<evidence type="ECO:0008006" key="3">
    <source>
        <dbReference type="Google" id="ProtNLM"/>
    </source>
</evidence>
<evidence type="ECO:0000313" key="1">
    <source>
        <dbReference type="EnsemblProtists" id="EOD12061"/>
    </source>
</evidence>
<reference evidence="2" key="1">
    <citation type="journal article" date="2013" name="Nature">
        <title>Pan genome of the phytoplankton Emiliania underpins its global distribution.</title>
        <authorList>
            <person name="Read B.A."/>
            <person name="Kegel J."/>
            <person name="Klute M.J."/>
            <person name="Kuo A."/>
            <person name="Lefebvre S.C."/>
            <person name="Maumus F."/>
            <person name="Mayer C."/>
            <person name="Miller J."/>
            <person name="Monier A."/>
            <person name="Salamov A."/>
            <person name="Young J."/>
            <person name="Aguilar M."/>
            <person name="Claverie J.M."/>
            <person name="Frickenhaus S."/>
            <person name="Gonzalez K."/>
            <person name="Herman E.K."/>
            <person name="Lin Y.C."/>
            <person name="Napier J."/>
            <person name="Ogata H."/>
            <person name="Sarno A.F."/>
            <person name="Shmutz J."/>
            <person name="Schroeder D."/>
            <person name="de Vargas C."/>
            <person name="Verret F."/>
            <person name="von Dassow P."/>
            <person name="Valentin K."/>
            <person name="Van de Peer Y."/>
            <person name="Wheeler G."/>
            <person name="Dacks J.B."/>
            <person name="Delwiche C.F."/>
            <person name="Dyhrman S.T."/>
            <person name="Glockner G."/>
            <person name="John U."/>
            <person name="Richards T."/>
            <person name="Worden A.Z."/>
            <person name="Zhang X."/>
            <person name="Grigoriev I.V."/>
            <person name="Allen A.E."/>
            <person name="Bidle K."/>
            <person name="Borodovsky M."/>
            <person name="Bowler C."/>
            <person name="Brownlee C."/>
            <person name="Cock J.M."/>
            <person name="Elias M."/>
            <person name="Gladyshev V.N."/>
            <person name="Groth M."/>
            <person name="Guda C."/>
            <person name="Hadaegh A."/>
            <person name="Iglesias-Rodriguez M.D."/>
            <person name="Jenkins J."/>
            <person name="Jones B.M."/>
            <person name="Lawson T."/>
            <person name="Leese F."/>
            <person name="Lindquist E."/>
            <person name="Lobanov A."/>
            <person name="Lomsadze A."/>
            <person name="Malik S.B."/>
            <person name="Marsh M.E."/>
            <person name="Mackinder L."/>
            <person name="Mock T."/>
            <person name="Mueller-Roeber B."/>
            <person name="Pagarete A."/>
            <person name="Parker M."/>
            <person name="Probert I."/>
            <person name="Quesneville H."/>
            <person name="Raines C."/>
            <person name="Rensing S.A."/>
            <person name="Riano-Pachon D.M."/>
            <person name="Richier S."/>
            <person name="Rokitta S."/>
            <person name="Shiraiwa Y."/>
            <person name="Soanes D.M."/>
            <person name="van der Giezen M."/>
            <person name="Wahlund T.M."/>
            <person name="Williams B."/>
            <person name="Wilson W."/>
            <person name="Wolfe G."/>
            <person name="Wurch L.L."/>
        </authorList>
    </citation>
    <scope>NUCLEOTIDE SEQUENCE</scope>
</reference>
<dbReference type="PaxDb" id="2903-EOD12061"/>
<dbReference type="KEGG" id="ehx:EMIHUDRAFT_422156"/>
<accession>A0A0D3ILC6</accession>
<proteinExistence type="predicted"/>
<name>A0A0D3ILC6_EMIH1</name>
<dbReference type="GeneID" id="17258362"/>